<dbReference type="InterPro" id="IPR008756">
    <property type="entry name" value="Peptidase_M56"/>
</dbReference>
<sequence length="423" mass="45249">MHALDLLGGGLVLGWIALPLLLRLGRTRTEENPALAYRNLLLTLLLATALIALPWIRTCLPRTMAHAAPLQVLAVETPSFGVRAHSFAVSPFGLLAIAWAAAFAIAGARAAVVWVRLRRLLARSAPAPKALQRLVDASAAAIGAPQPRLFISGDVENPFSAGCLSPVIVLPAALDLSLESIDLELVIRHELAHVRRRDPLTNAIARACAAIFTLHPSMPGLLKEMTMAREAAVDAEVAPLAPHAYATLLVEMASRVRFGKELAHVSMDDTALARRIAMLTNETQTRKRSSTALFLGAAAIVAASLLTPRVFADRGLVGSPDQAEALDQGPGRENWIRACYDEASKEKADLEFDIVAHFTLDDRWIITSASVPTPASPTFQQCMEQMAIGKTVPPLDAPPPPKRGKLTIAVRLKLGPGVWGEGG</sequence>
<evidence type="ECO:0000313" key="4">
    <source>
        <dbReference type="Proteomes" id="UP000238348"/>
    </source>
</evidence>
<feature type="transmembrane region" description="Helical" evidence="1">
    <location>
        <begin position="6"/>
        <end position="24"/>
    </location>
</feature>
<dbReference type="OrthoDB" id="291597at2"/>
<feature type="transmembrane region" description="Helical" evidence="1">
    <location>
        <begin position="36"/>
        <end position="56"/>
    </location>
</feature>
<dbReference type="InterPro" id="IPR052173">
    <property type="entry name" value="Beta-lactam_resp_regulator"/>
</dbReference>
<dbReference type="PANTHER" id="PTHR34978:SF3">
    <property type="entry name" value="SLR0241 PROTEIN"/>
    <property type="match status" value="1"/>
</dbReference>
<keyword evidence="1" id="KW-0812">Transmembrane</keyword>
<proteinExistence type="predicted"/>
<keyword evidence="1" id="KW-0472">Membrane</keyword>
<protein>
    <recommendedName>
        <fullName evidence="2">Peptidase M56 domain-containing protein</fullName>
    </recommendedName>
</protein>
<evidence type="ECO:0000259" key="2">
    <source>
        <dbReference type="Pfam" id="PF05569"/>
    </source>
</evidence>
<dbReference type="Gene3D" id="3.30.2010.10">
    <property type="entry name" value="Metalloproteases ('zincins'), catalytic domain"/>
    <property type="match status" value="1"/>
</dbReference>
<accession>A0A2L0ESW5</accession>
<dbReference type="RefSeq" id="WP_104981219.1">
    <property type="nucleotide sequence ID" value="NZ_CP012673.1"/>
</dbReference>
<evidence type="ECO:0000313" key="3">
    <source>
        <dbReference type="EMBL" id="AUX42397.1"/>
    </source>
</evidence>
<evidence type="ECO:0000256" key="1">
    <source>
        <dbReference type="SAM" id="Phobius"/>
    </source>
</evidence>
<name>A0A2L0ESW5_SORCE</name>
<keyword evidence="1" id="KW-1133">Transmembrane helix</keyword>
<feature type="domain" description="Peptidase M56" evidence="2">
    <location>
        <begin position="94"/>
        <end position="279"/>
    </location>
</feature>
<feature type="transmembrane region" description="Helical" evidence="1">
    <location>
        <begin position="92"/>
        <end position="115"/>
    </location>
</feature>
<dbReference type="EMBL" id="CP012673">
    <property type="protein sequence ID" value="AUX42397.1"/>
    <property type="molecule type" value="Genomic_DNA"/>
</dbReference>
<organism evidence="3 4">
    <name type="scientific">Sorangium cellulosum</name>
    <name type="common">Polyangium cellulosum</name>
    <dbReference type="NCBI Taxonomy" id="56"/>
    <lineage>
        <taxon>Bacteria</taxon>
        <taxon>Pseudomonadati</taxon>
        <taxon>Myxococcota</taxon>
        <taxon>Polyangia</taxon>
        <taxon>Polyangiales</taxon>
        <taxon>Polyangiaceae</taxon>
        <taxon>Sorangium</taxon>
    </lineage>
</organism>
<dbReference type="Pfam" id="PF05569">
    <property type="entry name" value="Peptidase_M56"/>
    <property type="match status" value="1"/>
</dbReference>
<gene>
    <name evidence="3" type="ORF">SOCE26_038280</name>
</gene>
<dbReference type="Proteomes" id="UP000238348">
    <property type="component" value="Chromosome"/>
</dbReference>
<feature type="transmembrane region" description="Helical" evidence="1">
    <location>
        <begin position="292"/>
        <end position="311"/>
    </location>
</feature>
<dbReference type="AlphaFoldDB" id="A0A2L0ESW5"/>
<reference evidence="3 4" key="1">
    <citation type="submission" date="2015-09" db="EMBL/GenBank/DDBJ databases">
        <title>Sorangium comparison.</title>
        <authorList>
            <person name="Zaburannyi N."/>
            <person name="Bunk B."/>
            <person name="Overmann J."/>
            <person name="Mueller R."/>
        </authorList>
    </citation>
    <scope>NUCLEOTIDE SEQUENCE [LARGE SCALE GENOMIC DNA]</scope>
    <source>
        <strain evidence="3 4">So ce26</strain>
    </source>
</reference>
<dbReference type="PANTHER" id="PTHR34978">
    <property type="entry name" value="POSSIBLE SENSOR-TRANSDUCER PROTEIN BLAR"/>
    <property type="match status" value="1"/>
</dbReference>
<dbReference type="CDD" id="cd07341">
    <property type="entry name" value="M56_BlaR1_MecR1_like"/>
    <property type="match status" value="1"/>
</dbReference>